<dbReference type="Pfam" id="PF08528">
    <property type="entry name" value="Whi5"/>
    <property type="match status" value="1"/>
</dbReference>
<keyword evidence="7" id="KW-0804">Transcription</keyword>
<gene>
    <name evidence="10" type="ORF">K470DRAFT_267645</name>
</gene>
<dbReference type="Proteomes" id="UP000799421">
    <property type="component" value="Unassembled WGS sequence"/>
</dbReference>
<dbReference type="GO" id="GO:0005737">
    <property type="term" value="C:cytoplasm"/>
    <property type="evidence" value="ECO:0007669"/>
    <property type="project" value="UniProtKB-SubCell"/>
</dbReference>
<dbReference type="GO" id="GO:0005634">
    <property type="term" value="C:nucleus"/>
    <property type="evidence" value="ECO:0007669"/>
    <property type="project" value="UniProtKB-SubCell"/>
</dbReference>
<feature type="compositionally biased region" description="Pro residues" evidence="9">
    <location>
        <begin position="247"/>
        <end position="257"/>
    </location>
</feature>
<evidence type="ECO:0000256" key="7">
    <source>
        <dbReference type="ARBA" id="ARBA00023163"/>
    </source>
</evidence>
<name>A0A6A7CAQ6_9PEZI</name>
<evidence type="ECO:0000256" key="3">
    <source>
        <dbReference type="ARBA" id="ARBA00006922"/>
    </source>
</evidence>
<dbReference type="PANTHER" id="PTHR40468">
    <property type="entry name" value="YALI0A15257P"/>
    <property type="match status" value="1"/>
</dbReference>
<evidence type="ECO:0000256" key="5">
    <source>
        <dbReference type="ARBA" id="ARBA00022491"/>
    </source>
</evidence>
<evidence type="ECO:0000256" key="4">
    <source>
        <dbReference type="ARBA" id="ARBA00022490"/>
    </source>
</evidence>
<dbReference type="OrthoDB" id="2163387at2759"/>
<dbReference type="EMBL" id="MU005958">
    <property type="protein sequence ID" value="KAF2864169.1"/>
    <property type="molecule type" value="Genomic_DNA"/>
</dbReference>
<organism evidence="10 11">
    <name type="scientific">Piedraia hortae CBS 480.64</name>
    <dbReference type="NCBI Taxonomy" id="1314780"/>
    <lineage>
        <taxon>Eukaryota</taxon>
        <taxon>Fungi</taxon>
        <taxon>Dikarya</taxon>
        <taxon>Ascomycota</taxon>
        <taxon>Pezizomycotina</taxon>
        <taxon>Dothideomycetes</taxon>
        <taxon>Dothideomycetidae</taxon>
        <taxon>Capnodiales</taxon>
        <taxon>Piedraiaceae</taxon>
        <taxon>Piedraia</taxon>
    </lineage>
</organism>
<evidence type="ECO:0000256" key="8">
    <source>
        <dbReference type="ARBA" id="ARBA00023242"/>
    </source>
</evidence>
<protein>
    <submittedName>
        <fullName evidence="10">Uncharacterized protein</fullName>
    </submittedName>
</protein>
<sequence>MNETHGEDVASKVLRRVQVSKIARTLQDRLALANVKMQNGWENMSLEAIEPQIKRKRPNSSNEASDTASTVSSRFNSSSGIDSSPLTGPMYSDDFVRSCSSPSKRRRLRPAASLPSFDTALGRSTRWTRRQTLVQSSPLSRDRQITMPPASILSFISEAPTAPGSSPSPSESEDDDSDLPLHSFSLANSISSPPRTPSPDRRLRKSQSQSIPWSRTPRGDGDWFTCQTSTPGDDDTERPTRITAQPPSTPPCKPTPLPSSHMTPGTTGAGFLALAPATPGGQVNFAEFVNITPSPAQVPWTRTPTTFRTPARRRLNFDNIIPPPRTCRGTGLGLDLGGELES</sequence>
<evidence type="ECO:0000256" key="9">
    <source>
        <dbReference type="SAM" id="MobiDB-lite"/>
    </source>
</evidence>
<keyword evidence="11" id="KW-1185">Reference proteome</keyword>
<dbReference type="PANTHER" id="PTHR40468:SF1">
    <property type="entry name" value="TOPOISOMERASE I DAMAGE AFFECTED PROTEIN 11"/>
    <property type="match status" value="1"/>
</dbReference>
<evidence type="ECO:0000256" key="2">
    <source>
        <dbReference type="ARBA" id="ARBA00004496"/>
    </source>
</evidence>
<dbReference type="InterPro" id="IPR013734">
    <property type="entry name" value="TF_Nrm1/Whi5"/>
</dbReference>
<keyword evidence="8" id="KW-0539">Nucleus</keyword>
<keyword evidence="5" id="KW-0678">Repressor</keyword>
<keyword evidence="6" id="KW-0805">Transcription regulation</keyword>
<evidence type="ECO:0000256" key="6">
    <source>
        <dbReference type="ARBA" id="ARBA00023015"/>
    </source>
</evidence>
<evidence type="ECO:0000313" key="10">
    <source>
        <dbReference type="EMBL" id="KAF2864169.1"/>
    </source>
</evidence>
<evidence type="ECO:0000313" key="11">
    <source>
        <dbReference type="Proteomes" id="UP000799421"/>
    </source>
</evidence>
<feature type="region of interest" description="Disordered" evidence="9">
    <location>
        <begin position="157"/>
        <end position="260"/>
    </location>
</feature>
<evidence type="ECO:0000256" key="1">
    <source>
        <dbReference type="ARBA" id="ARBA00004123"/>
    </source>
</evidence>
<dbReference type="AlphaFoldDB" id="A0A6A7CAQ6"/>
<feature type="compositionally biased region" description="Polar residues" evidence="9">
    <location>
        <begin position="59"/>
        <end position="86"/>
    </location>
</feature>
<proteinExistence type="inferred from homology"/>
<keyword evidence="4" id="KW-0963">Cytoplasm</keyword>
<feature type="region of interest" description="Disordered" evidence="9">
    <location>
        <begin position="49"/>
        <end position="117"/>
    </location>
</feature>
<comment type="similarity">
    <text evidence="3">Belongs to the WHI5/NRM1 family.</text>
</comment>
<comment type="subcellular location">
    <subcellularLocation>
        <location evidence="2">Cytoplasm</location>
    </subcellularLocation>
    <subcellularLocation>
        <location evidence="1">Nucleus</location>
    </subcellularLocation>
</comment>
<accession>A0A6A7CAQ6</accession>
<reference evidence="10" key="1">
    <citation type="journal article" date="2020" name="Stud. Mycol.">
        <title>101 Dothideomycetes genomes: a test case for predicting lifestyles and emergence of pathogens.</title>
        <authorList>
            <person name="Haridas S."/>
            <person name="Albert R."/>
            <person name="Binder M."/>
            <person name="Bloem J."/>
            <person name="Labutti K."/>
            <person name="Salamov A."/>
            <person name="Andreopoulos B."/>
            <person name="Baker S."/>
            <person name="Barry K."/>
            <person name="Bills G."/>
            <person name="Bluhm B."/>
            <person name="Cannon C."/>
            <person name="Castanera R."/>
            <person name="Culley D."/>
            <person name="Daum C."/>
            <person name="Ezra D."/>
            <person name="Gonzalez J."/>
            <person name="Henrissat B."/>
            <person name="Kuo A."/>
            <person name="Liang C."/>
            <person name="Lipzen A."/>
            <person name="Lutzoni F."/>
            <person name="Magnuson J."/>
            <person name="Mondo S."/>
            <person name="Nolan M."/>
            <person name="Ohm R."/>
            <person name="Pangilinan J."/>
            <person name="Park H.-J."/>
            <person name="Ramirez L."/>
            <person name="Alfaro M."/>
            <person name="Sun H."/>
            <person name="Tritt A."/>
            <person name="Yoshinaga Y."/>
            <person name="Zwiers L.-H."/>
            <person name="Turgeon B."/>
            <person name="Goodwin S."/>
            <person name="Spatafora J."/>
            <person name="Crous P."/>
            <person name="Grigoriev I."/>
        </authorList>
    </citation>
    <scope>NUCLEOTIDE SEQUENCE</scope>
    <source>
        <strain evidence="10">CBS 480.64</strain>
    </source>
</reference>